<accession>A0AAD7X7T2</accession>
<protein>
    <recommendedName>
        <fullName evidence="1">DUF6593 domain-containing protein</fullName>
    </recommendedName>
</protein>
<comment type="caution">
    <text evidence="2">The sequence shown here is derived from an EMBL/GenBank/DDBJ whole genome shotgun (WGS) entry which is preliminary data.</text>
</comment>
<name>A0AAD7X7T2_9APHY</name>
<gene>
    <name evidence="2" type="ORF">ONZ51_g9978</name>
</gene>
<evidence type="ECO:0000259" key="1">
    <source>
        <dbReference type="Pfam" id="PF20236"/>
    </source>
</evidence>
<organism evidence="2 3">
    <name type="scientific">Trametes cubensis</name>
    <dbReference type="NCBI Taxonomy" id="1111947"/>
    <lineage>
        <taxon>Eukaryota</taxon>
        <taxon>Fungi</taxon>
        <taxon>Dikarya</taxon>
        <taxon>Basidiomycota</taxon>
        <taxon>Agaricomycotina</taxon>
        <taxon>Agaricomycetes</taxon>
        <taxon>Polyporales</taxon>
        <taxon>Polyporaceae</taxon>
        <taxon>Trametes</taxon>
    </lineage>
</organism>
<dbReference type="AlphaFoldDB" id="A0AAD7X7T2"/>
<sequence>MEIAFLSNDPLESVVVDAETGDILYSISTPPSTGTRKTTIYDSRGQKLAQYKRRPVWEHDQIVLHGETKDVSDWLRRDGLFTNAKKFVAADGKWYVWKHLWGTSRMELVDCQTNQVVAKSHGARIGCSSTSRRMGIRVSPKATPFLDAILLSFIICEKKRREDATTAAIAGTSPQA</sequence>
<dbReference type="EMBL" id="JAPEVG010000367">
    <property type="protein sequence ID" value="KAJ8463865.1"/>
    <property type="molecule type" value="Genomic_DNA"/>
</dbReference>
<dbReference type="Proteomes" id="UP001215151">
    <property type="component" value="Unassembled WGS sequence"/>
</dbReference>
<dbReference type="Pfam" id="PF20236">
    <property type="entry name" value="DUF6593"/>
    <property type="match status" value="1"/>
</dbReference>
<keyword evidence="3" id="KW-1185">Reference proteome</keyword>
<proteinExistence type="predicted"/>
<feature type="domain" description="DUF6593" evidence="1">
    <location>
        <begin position="8"/>
        <end position="162"/>
    </location>
</feature>
<dbReference type="InterPro" id="IPR046528">
    <property type="entry name" value="DUF6593"/>
</dbReference>
<evidence type="ECO:0000313" key="3">
    <source>
        <dbReference type="Proteomes" id="UP001215151"/>
    </source>
</evidence>
<reference evidence="2" key="1">
    <citation type="submission" date="2022-11" db="EMBL/GenBank/DDBJ databases">
        <title>Genome Sequence of Cubamyces cubensis.</title>
        <authorList>
            <person name="Buettner E."/>
        </authorList>
    </citation>
    <scope>NUCLEOTIDE SEQUENCE</scope>
    <source>
        <strain evidence="2">MPL-01</strain>
    </source>
</reference>
<evidence type="ECO:0000313" key="2">
    <source>
        <dbReference type="EMBL" id="KAJ8463865.1"/>
    </source>
</evidence>